<proteinExistence type="predicted"/>
<accession>A0ABU3QL12</accession>
<evidence type="ECO:0000313" key="2">
    <source>
        <dbReference type="Proteomes" id="UP001250181"/>
    </source>
</evidence>
<name>A0ABU3QL12_9ACTN</name>
<protein>
    <submittedName>
        <fullName evidence="1">Uncharacterized protein</fullName>
    </submittedName>
</protein>
<sequence length="104" mass="11862">MAVKEFSCVNVPINSYQEFYELMYHLKEVGFTSKIEGTRKISNNNTYLVIFTSGDIDIDYGVLPNEAIMDYKTAISLSSIPSIFYAYEESHYYAVGYKSSNAHD</sequence>
<dbReference type="Proteomes" id="UP001250181">
    <property type="component" value="Unassembled WGS sequence"/>
</dbReference>
<organism evidence="1 2">
    <name type="scientific">Streptomyces tamarix</name>
    <dbReference type="NCBI Taxonomy" id="3078565"/>
    <lineage>
        <taxon>Bacteria</taxon>
        <taxon>Bacillati</taxon>
        <taxon>Actinomycetota</taxon>
        <taxon>Actinomycetes</taxon>
        <taxon>Kitasatosporales</taxon>
        <taxon>Streptomycetaceae</taxon>
        <taxon>Streptomyces</taxon>
    </lineage>
</organism>
<reference evidence="1 2" key="1">
    <citation type="submission" date="2023-09" db="EMBL/GenBank/DDBJ databases">
        <title>Streptomyces sp. nov.: A antagonism against Alternaria gaisen Producing Streptochlin, Isolated from Tamarix root soil.</title>
        <authorList>
            <person name="Chen Y."/>
        </authorList>
    </citation>
    <scope>NUCLEOTIDE SEQUENCE [LARGE SCALE GENOMIC DNA]</scope>
    <source>
        <strain evidence="1 2">TRM76323</strain>
    </source>
</reference>
<comment type="caution">
    <text evidence="1">The sequence shown here is derived from an EMBL/GenBank/DDBJ whole genome shotgun (WGS) entry which is preliminary data.</text>
</comment>
<gene>
    <name evidence="1" type="ORF">RND61_15535</name>
</gene>
<dbReference type="EMBL" id="JAWCTQ010000016">
    <property type="protein sequence ID" value="MDT9683460.1"/>
    <property type="molecule type" value="Genomic_DNA"/>
</dbReference>
<evidence type="ECO:0000313" key="1">
    <source>
        <dbReference type="EMBL" id="MDT9683460.1"/>
    </source>
</evidence>
<dbReference type="RefSeq" id="WP_315878534.1">
    <property type="nucleotide sequence ID" value="NZ_JAWCTQ010000016.1"/>
</dbReference>
<keyword evidence="2" id="KW-1185">Reference proteome</keyword>